<evidence type="ECO:0000313" key="3">
    <source>
        <dbReference type="EMBL" id="HIU62346.1"/>
    </source>
</evidence>
<dbReference type="Pfam" id="PF01171">
    <property type="entry name" value="ATP_bind_3"/>
    <property type="match status" value="1"/>
</dbReference>
<dbReference type="Proteomes" id="UP000824145">
    <property type="component" value="Unassembled WGS sequence"/>
</dbReference>
<evidence type="ECO:0000259" key="2">
    <source>
        <dbReference type="Pfam" id="PF01171"/>
    </source>
</evidence>
<reference evidence="3" key="1">
    <citation type="submission" date="2020-10" db="EMBL/GenBank/DDBJ databases">
        <authorList>
            <person name="Gilroy R."/>
        </authorList>
    </citation>
    <scope>NUCLEOTIDE SEQUENCE</scope>
    <source>
        <strain evidence="3">9366</strain>
    </source>
</reference>
<dbReference type="InterPro" id="IPR014729">
    <property type="entry name" value="Rossmann-like_a/b/a_fold"/>
</dbReference>
<dbReference type="EMBL" id="DVNJ01000002">
    <property type="protein sequence ID" value="HIU62346.1"/>
    <property type="molecule type" value="Genomic_DNA"/>
</dbReference>
<dbReference type="GO" id="GO:0008033">
    <property type="term" value="P:tRNA processing"/>
    <property type="evidence" value="ECO:0007669"/>
    <property type="project" value="InterPro"/>
</dbReference>
<dbReference type="SUPFAM" id="SSF52402">
    <property type="entry name" value="Adenine nucleotide alpha hydrolases-like"/>
    <property type="match status" value="1"/>
</dbReference>
<evidence type="ECO:0000256" key="1">
    <source>
        <dbReference type="ARBA" id="ARBA00022679"/>
    </source>
</evidence>
<comment type="caution">
    <text evidence="3">The sequence shown here is derived from an EMBL/GenBank/DDBJ whole genome shotgun (WGS) entry which is preliminary data.</text>
</comment>
<name>A0A9D1SJC9_9FIRM</name>
<dbReference type="PANTHER" id="PTHR43686:SF1">
    <property type="entry name" value="AMINOTRAN_5 DOMAIN-CONTAINING PROTEIN"/>
    <property type="match status" value="1"/>
</dbReference>
<dbReference type="AlphaFoldDB" id="A0A9D1SJC9"/>
<reference evidence="3" key="2">
    <citation type="journal article" date="2021" name="PeerJ">
        <title>Extensive microbial diversity within the chicken gut microbiome revealed by metagenomics and culture.</title>
        <authorList>
            <person name="Gilroy R."/>
            <person name="Ravi A."/>
            <person name="Getino M."/>
            <person name="Pursley I."/>
            <person name="Horton D.L."/>
            <person name="Alikhan N.F."/>
            <person name="Baker D."/>
            <person name="Gharbi K."/>
            <person name="Hall N."/>
            <person name="Watson M."/>
            <person name="Adriaenssens E.M."/>
            <person name="Foster-Nyarko E."/>
            <person name="Jarju S."/>
            <person name="Secka A."/>
            <person name="Antonio M."/>
            <person name="Oren A."/>
            <person name="Chaudhuri R.R."/>
            <person name="La Ragione R."/>
            <person name="Hildebrand F."/>
            <person name="Pallen M.J."/>
        </authorList>
    </citation>
    <scope>NUCLEOTIDE SEQUENCE</scope>
    <source>
        <strain evidence="3">9366</strain>
    </source>
</reference>
<protein>
    <submittedName>
        <fullName evidence="3">tRNA 2-thiocytidine biosynthesis protein TtcA</fullName>
    </submittedName>
</protein>
<dbReference type="PANTHER" id="PTHR43686">
    <property type="entry name" value="SULFURTRANSFERASE-RELATED"/>
    <property type="match status" value="1"/>
</dbReference>
<organism evidence="3 4">
    <name type="scientific">Candidatus Caccalectryoclostridium excrementigallinarum</name>
    <dbReference type="NCBI Taxonomy" id="2840710"/>
    <lineage>
        <taxon>Bacteria</taxon>
        <taxon>Bacillati</taxon>
        <taxon>Bacillota</taxon>
        <taxon>Clostridia</taxon>
        <taxon>Christensenellales</taxon>
        <taxon>Christensenellaceae</taxon>
        <taxon>Christensenellaceae incertae sedis</taxon>
        <taxon>Candidatus Caccalectryoclostridium</taxon>
    </lineage>
</organism>
<sequence length="279" mass="32445">MDKAAEIERSIITTYRKRIWGRFVRGVKEFDMACEGDRIAVCISGGKDSMLLAKCMQELQRHSLVKFELEFICMDPGYAPANRRRIEENAEILGIPVKIFESDVFAVSEKLRAEKPCYLCARMRRGFLYERAKDLGCNKIALGHHFDDVIETLLMGIIYAAQIGGMLPRLKSTSHPGMQLIRPLYYVHEKDIITWSQRHKLEFLDCACKFSARVKDDDSLSKRREMKALIEKLREGYPNVDINIFRSMYNVHCDTLISHDFMGREHYFTERYGEKPPED</sequence>
<dbReference type="InterPro" id="IPR035107">
    <property type="entry name" value="tRNA_thiolation_TtcA_Ctu1"/>
</dbReference>
<gene>
    <name evidence="3" type="ORF">IAB07_01070</name>
</gene>
<dbReference type="Gene3D" id="3.40.50.620">
    <property type="entry name" value="HUPs"/>
    <property type="match status" value="1"/>
</dbReference>
<dbReference type="GO" id="GO:0016740">
    <property type="term" value="F:transferase activity"/>
    <property type="evidence" value="ECO:0007669"/>
    <property type="project" value="UniProtKB-KW"/>
</dbReference>
<feature type="domain" description="tRNA(Ile)-lysidine/2-thiocytidine synthase N-terminal" evidence="2">
    <location>
        <begin position="39"/>
        <end position="204"/>
    </location>
</feature>
<dbReference type="CDD" id="cd24138">
    <property type="entry name" value="TtcA-like"/>
    <property type="match status" value="1"/>
</dbReference>
<dbReference type="InterPro" id="IPR011063">
    <property type="entry name" value="TilS/TtcA_N"/>
</dbReference>
<evidence type="ECO:0000313" key="4">
    <source>
        <dbReference type="Proteomes" id="UP000824145"/>
    </source>
</evidence>
<proteinExistence type="predicted"/>
<keyword evidence="1" id="KW-0808">Transferase</keyword>
<accession>A0A9D1SJC9</accession>
<dbReference type="PIRSF" id="PIRSF004976">
    <property type="entry name" value="ATPase_YdaO"/>
    <property type="match status" value="1"/>
</dbReference>